<feature type="domain" description="PDZ" evidence="3">
    <location>
        <begin position="439"/>
        <end position="474"/>
    </location>
</feature>
<dbReference type="ExpressionAtlas" id="A0A0Q3L171">
    <property type="expression patterns" value="baseline and differential"/>
</dbReference>
<dbReference type="InterPro" id="IPR001940">
    <property type="entry name" value="Peptidase_S1C"/>
</dbReference>
<dbReference type="InterPro" id="IPR001478">
    <property type="entry name" value="PDZ"/>
</dbReference>
<dbReference type="STRING" id="15368.A0A0Q3L171"/>
<dbReference type="EnsemblPlants" id="KQJ86077">
    <property type="protein sequence ID" value="KQJ86077"/>
    <property type="gene ID" value="BRADI_4g03140v3"/>
</dbReference>
<dbReference type="PANTHER" id="PTHR47389:SF2">
    <property type="entry name" value="OS01G0278600 PROTEIN"/>
    <property type="match status" value="1"/>
</dbReference>
<feature type="compositionally biased region" description="Polar residues" evidence="2">
    <location>
        <begin position="1"/>
        <end position="18"/>
    </location>
</feature>
<organism evidence="4">
    <name type="scientific">Brachypodium distachyon</name>
    <name type="common">Purple false brome</name>
    <name type="synonym">Trachynia distachya</name>
    <dbReference type="NCBI Taxonomy" id="15368"/>
    <lineage>
        <taxon>Eukaryota</taxon>
        <taxon>Viridiplantae</taxon>
        <taxon>Streptophyta</taxon>
        <taxon>Embryophyta</taxon>
        <taxon>Tracheophyta</taxon>
        <taxon>Spermatophyta</taxon>
        <taxon>Magnoliopsida</taxon>
        <taxon>Liliopsida</taxon>
        <taxon>Poales</taxon>
        <taxon>Poaceae</taxon>
        <taxon>BOP clade</taxon>
        <taxon>Pooideae</taxon>
        <taxon>Stipodae</taxon>
        <taxon>Brachypodieae</taxon>
        <taxon>Brachypodium</taxon>
    </lineage>
</organism>
<feature type="region of interest" description="Disordered" evidence="2">
    <location>
        <begin position="1"/>
        <end position="55"/>
    </location>
</feature>
<name>A0A0Q3L171_BRADI</name>
<dbReference type="SUPFAM" id="SSF50494">
    <property type="entry name" value="Trypsin-like serine proteases"/>
    <property type="match status" value="1"/>
</dbReference>
<dbReference type="Gene3D" id="2.40.10.120">
    <property type="match status" value="1"/>
</dbReference>
<dbReference type="PROSITE" id="PS50106">
    <property type="entry name" value="PDZ"/>
    <property type="match status" value="1"/>
</dbReference>
<dbReference type="OrthoDB" id="4217619at2759"/>
<evidence type="ECO:0000313" key="4">
    <source>
        <dbReference type="EMBL" id="KQJ86077.1"/>
    </source>
</evidence>
<dbReference type="SUPFAM" id="SSF50156">
    <property type="entry name" value="PDZ domain-like"/>
    <property type="match status" value="1"/>
</dbReference>
<evidence type="ECO:0000256" key="2">
    <source>
        <dbReference type="SAM" id="MobiDB-lite"/>
    </source>
</evidence>
<dbReference type="GO" id="GO:0004252">
    <property type="term" value="F:serine-type endopeptidase activity"/>
    <property type="evidence" value="ECO:0007669"/>
    <property type="project" value="InterPro"/>
</dbReference>
<gene>
    <name evidence="4" type="ORF">BRADI_4g03140v3</name>
</gene>
<dbReference type="InterPro" id="IPR041489">
    <property type="entry name" value="PDZ_6"/>
</dbReference>
<dbReference type="EMBL" id="CM000883">
    <property type="protein sequence ID" value="KQJ86077.1"/>
    <property type="molecule type" value="Genomic_DNA"/>
</dbReference>
<dbReference type="GO" id="GO:0006508">
    <property type="term" value="P:proteolysis"/>
    <property type="evidence" value="ECO:0007669"/>
    <property type="project" value="InterPro"/>
</dbReference>
<dbReference type="Proteomes" id="UP000008810">
    <property type="component" value="Chromosome 4"/>
</dbReference>
<dbReference type="InterPro" id="IPR009003">
    <property type="entry name" value="Peptidase_S1_PA"/>
</dbReference>
<evidence type="ECO:0000256" key="1">
    <source>
        <dbReference type="ARBA" id="ARBA00010541"/>
    </source>
</evidence>
<feature type="compositionally biased region" description="Low complexity" evidence="2">
    <location>
        <begin position="124"/>
        <end position="136"/>
    </location>
</feature>
<reference evidence="4 5" key="1">
    <citation type="journal article" date="2010" name="Nature">
        <title>Genome sequencing and analysis of the model grass Brachypodium distachyon.</title>
        <authorList>
            <consortium name="International Brachypodium Initiative"/>
        </authorList>
    </citation>
    <scope>NUCLEOTIDE SEQUENCE [LARGE SCALE GENOMIC DNA]</scope>
    <source>
        <strain evidence="4 5">Bd21</strain>
    </source>
</reference>
<feature type="compositionally biased region" description="Basic and acidic residues" evidence="2">
    <location>
        <begin position="103"/>
        <end position="117"/>
    </location>
</feature>
<evidence type="ECO:0000259" key="3">
    <source>
        <dbReference type="PROSITE" id="PS50106"/>
    </source>
</evidence>
<keyword evidence="6" id="KW-1185">Reference proteome</keyword>
<dbReference type="Pfam" id="PF13365">
    <property type="entry name" value="Trypsin_2"/>
    <property type="match status" value="1"/>
</dbReference>
<evidence type="ECO:0000313" key="5">
    <source>
        <dbReference type="EnsemblPlants" id="KQJ86077"/>
    </source>
</evidence>
<dbReference type="PRINTS" id="PR00834">
    <property type="entry name" value="PROTEASES2C"/>
</dbReference>
<dbReference type="PANTHER" id="PTHR47389">
    <property type="entry name" value="OS09G0436400 PROTEIN"/>
    <property type="match status" value="1"/>
</dbReference>
<dbReference type="AlphaFoldDB" id="A0A0Q3L171"/>
<dbReference type="KEGG" id="bdi:100821767"/>
<sequence length="555" mass="60524">MRRPQRQTPRQKNQTFLLRSSPRRAGATASSNSRPAAPRRGVHWPPPLSLSPLSPRQLLLRRYVAASRLSKPYSFSAAAPDTPCGGAMAGPDDGKRSGKRRHAPVDRPSRPRTEDKKKPRRRSSQSQSQAPPSSEVSPPPTAPSEEEHGGVSAEVEAMVLKQLRQFLATDAIKTKEIAELMKDINGERTLTVESSFGDTDDGSLESLEARKVALLVSQSIVSLSSFAGGKRIRVCSGFVMCWNCSPHTSMILTSATLVRSLNGDNNVISGLIVKVLLPDGNITDGYIILVDFHYNIAAVEVAANLKHLEIADPKNITGRAGVLALGRAYEGCNLMCSRGQVINKTSIFGCSELLVSSCEISMAGSGGPLVNYDGQVVGINFYEENQTSFIPLEIVSRILEHHQNFSKIIHPWLGLRYTSLQTVPLEILEPIYQKFPDVEKGLYISNVVEGSPADLAGLCVGDVIVKCGGEDLSSAPEFGAMLLNACKEHVKSNGGSFGDYAEENMTVEIMIKQQRDGSTVSKSIAADVLKELHYNRWPAPMPSYKIRLINVTRYR</sequence>
<dbReference type="SMART" id="SM00228">
    <property type="entry name" value="PDZ"/>
    <property type="match status" value="1"/>
</dbReference>
<comment type="similarity">
    <text evidence="1">Belongs to the peptidase S1C family.</text>
</comment>
<feature type="region of interest" description="Disordered" evidence="2">
    <location>
        <begin position="74"/>
        <end position="150"/>
    </location>
</feature>
<dbReference type="Pfam" id="PF17820">
    <property type="entry name" value="PDZ_6"/>
    <property type="match status" value="1"/>
</dbReference>
<proteinExistence type="inferred from homology"/>
<dbReference type="Gramene" id="KQJ86077">
    <property type="protein sequence ID" value="KQJ86077"/>
    <property type="gene ID" value="BRADI_4g03140v3"/>
</dbReference>
<evidence type="ECO:0000313" key="6">
    <source>
        <dbReference type="Proteomes" id="UP000008810"/>
    </source>
</evidence>
<reference evidence="5" key="3">
    <citation type="submission" date="2018-08" db="UniProtKB">
        <authorList>
            <consortium name="EnsemblPlants"/>
        </authorList>
    </citation>
    <scope>IDENTIFICATION</scope>
    <source>
        <strain evidence="5">cv. Bd21</strain>
    </source>
</reference>
<protein>
    <recommendedName>
        <fullName evidence="3">PDZ domain-containing protein</fullName>
    </recommendedName>
</protein>
<accession>A0A0Q3L171</accession>
<dbReference type="InterPro" id="IPR036034">
    <property type="entry name" value="PDZ_sf"/>
</dbReference>
<reference evidence="4" key="2">
    <citation type="submission" date="2017-06" db="EMBL/GenBank/DDBJ databases">
        <title>WGS assembly of Brachypodium distachyon.</title>
        <authorList>
            <consortium name="The International Brachypodium Initiative"/>
            <person name="Lucas S."/>
            <person name="Harmon-Smith M."/>
            <person name="Lail K."/>
            <person name="Tice H."/>
            <person name="Grimwood J."/>
            <person name="Bruce D."/>
            <person name="Barry K."/>
            <person name="Shu S."/>
            <person name="Lindquist E."/>
            <person name="Wang M."/>
            <person name="Pitluck S."/>
            <person name="Vogel J.P."/>
            <person name="Garvin D.F."/>
            <person name="Mockler T.C."/>
            <person name="Schmutz J."/>
            <person name="Rokhsar D."/>
            <person name="Bevan M.W."/>
        </authorList>
    </citation>
    <scope>NUCLEOTIDE SEQUENCE</scope>
    <source>
        <strain evidence="4">Bd21</strain>
    </source>
</reference>
<dbReference type="Gene3D" id="2.30.42.10">
    <property type="match status" value="1"/>
</dbReference>